<dbReference type="PROSITE" id="PS00250">
    <property type="entry name" value="TGF_BETA_1"/>
    <property type="match status" value="1"/>
</dbReference>
<feature type="domain" description="TGF-beta family profile" evidence="12">
    <location>
        <begin position="194"/>
        <end position="310"/>
    </location>
</feature>
<dbReference type="Pfam" id="PF00019">
    <property type="entry name" value="TGF_beta"/>
    <property type="match status" value="1"/>
</dbReference>
<evidence type="ECO:0000313" key="13">
    <source>
        <dbReference type="Ensembl" id="ENSVURP00010018603.1"/>
    </source>
</evidence>
<dbReference type="GO" id="GO:0001889">
    <property type="term" value="P:liver development"/>
    <property type="evidence" value="ECO:0007669"/>
    <property type="project" value="Ensembl"/>
</dbReference>
<evidence type="ECO:0000256" key="6">
    <source>
        <dbReference type="ARBA" id="ARBA00022729"/>
    </source>
</evidence>
<dbReference type="GO" id="GO:0060137">
    <property type="term" value="P:maternal process involved in parturition"/>
    <property type="evidence" value="ECO:0007669"/>
    <property type="project" value="Ensembl"/>
</dbReference>
<evidence type="ECO:0000256" key="5">
    <source>
        <dbReference type="ARBA" id="ARBA00022685"/>
    </source>
</evidence>
<dbReference type="SMART" id="SM00204">
    <property type="entry name" value="TGFB"/>
    <property type="match status" value="1"/>
</dbReference>
<evidence type="ECO:0000256" key="9">
    <source>
        <dbReference type="ARBA" id="ARBA00023180"/>
    </source>
</evidence>
<dbReference type="GO" id="GO:0048327">
    <property type="term" value="P:axial mesodermal cell fate specification"/>
    <property type="evidence" value="ECO:0007669"/>
    <property type="project" value="Ensembl"/>
</dbReference>
<dbReference type="GO" id="GO:0060766">
    <property type="term" value="P:negative regulation of androgen receptor signaling pathway"/>
    <property type="evidence" value="ECO:0007669"/>
    <property type="project" value="Ensembl"/>
</dbReference>
<keyword evidence="4" id="KW-0964">Secreted</keyword>
<dbReference type="GO" id="GO:0001893">
    <property type="term" value="P:maternal placenta development"/>
    <property type="evidence" value="ECO:0007669"/>
    <property type="project" value="Ensembl"/>
</dbReference>
<dbReference type="GO" id="GO:0008283">
    <property type="term" value="P:cell population proliferation"/>
    <property type="evidence" value="ECO:0007669"/>
    <property type="project" value="Ensembl"/>
</dbReference>
<evidence type="ECO:0000256" key="11">
    <source>
        <dbReference type="RuleBase" id="RU000354"/>
    </source>
</evidence>
<dbReference type="GO" id="GO:0007420">
    <property type="term" value="P:brain development"/>
    <property type="evidence" value="ECO:0007669"/>
    <property type="project" value="Ensembl"/>
</dbReference>
<dbReference type="GO" id="GO:0002085">
    <property type="term" value="P:inhibition of neuroepithelial cell differentiation"/>
    <property type="evidence" value="ECO:0007669"/>
    <property type="project" value="Ensembl"/>
</dbReference>
<keyword evidence="6" id="KW-0732">Signal</keyword>
<dbReference type="GO" id="GO:0048546">
    <property type="term" value="P:digestive tract morphogenesis"/>
    <property type="evidence" value="ECO:0007669"/>
    <property type="project" value="Ensembl"/>
</dbReference>
<evidence type="ECO:0000256" key="2">
    <source>
        <dbReference type="ARBA" id="ARBA00006656"/>
    </source>
</evidence>
<dbReference type="GO" id="GO:0045944">
    <property type="term" value="P:positive regulation of transcription by RNA polymerase II"/>
    <property type="evidence" value="ECO:0007669"/>
    <property type="project" value="Ensembl"/>
</dbReference>
<dbReference type="GO" id="GO:0045766">
    <property type="term" value="P:positive regulation of angiogenesis"/>
    <property type="evidence" value="ECO:0007669"/>
    <property type="project" value="Ensembl"/>
</dbReference>
<dbReference type="GO" id="GO:0007179">
    <property type="term" value="P:transforming growth factor beta receptor signaling pathway"/>
    <property type="evidence" value="ECO:0007669"/>
    <property type="project" value="Ensembl"/>
</dbReference>
<dbReference type="GO" id="GO:0048859">
    <property type="term" value="P:formation of anatomical boundary"/>
    <property type="evidence" value="ECO:0007669"/>
    <property type="project" value="Ensembl"/>
</dbReference>
<dbReference type="GO" id="GO:0001947">
    <property type="term" value="P:heart looping"/>
    <property type="evidence" value="ECO:0007669"/>
    <property type="project" value="Ensembl"/>
</dbReference>
<dbReference type="GO" id="GO:0035019">
    <property type="term" value="P:somatic stem cell population maintenance"/>
    <property type="evidence" value="ECO:0007669"/>
    <property type="project" value="Ensembl"/>
</dbReference>
<evidence type="ECO:0000259" key="12">
    <source>
        <dbReference type="PROSITE" id="PS51362"/>
    </source>
</evidence>
<evidence type="ECO:0000256" key="3">
    <source>
        <dbReference type="ARBA" id="ARBA00022473"/>
    </source>
</evidence>
<protein>
    <submittedName>
        <fullName evidence="13">Nodal growth differentiation factor</fullName>
    </submittedName>
</protein>
<dbReference type="GO" id="GO:0001892">
    <property type="term" value="P:embryonic placenta development"/>
    <property type="evidence" value="ECO:0007669"/>
    <property type="project" value="Ensembl"/>
</dbReference>
<sequence>FELLLLKPNLPLTPPLLYLLFCLDVVMVGQHWTFAFDFSFMNQEEELEGAELRLQLSPSGEPPAEAPILVEIFHQPRREGEDDSDACLERRRLALFVVTASQVTFSSDGTVLEVTEALTKGLRPLSGPQEMLVSTVEGTDGPSQDCKRRPPESPVSDVQLMLHSKEQRRLGSSTLLWEAESSWRAREGRISQEKIKRNPRRRNGLENRQCRKVRFQVDFNQIGWGSWIIYPKQYEAYRCEGECPNPMEERFQPTNHAYIQSLLKFYQPHQVPSTCCAPVKTKALSMLYLENGNVLLDHHKDMIVEECGCL</sequence>
<keyword evidence="3" id="KW-0217">Developmental protein</keyword>
<dbReference type="GO" id="GO:0060136">
    <property type="term" value="P:embryonic process involved in female pregnancy"/>
    <property type="evidence" value="ECO:0007669"/>
    <property type="project" value="Ensembl"/>
</dbReference>
<dbReference type="GO" id="GO:0060802">
    <property type="term" value="P:epiblast cell-extraembryonic ectoderm cell signaling"/>
    <property type="evidence" value="ECO:0007669"/>
    <property type="project" value="Ensembl"/>
</dbReference>
<dbReference type="GO" id="GO:0090009">
    <property type="term" value="P:primitive streak formation"/>
    <property type="evidence" value="ECO:0007669"/>
    <property type="project" value="Ensembl"/>
</dbReference>
<dbReference type="InterPro" id="IPR001839">
    <property type="entry name" value="TGF-b_C"/>
</dbReference>
<accession>A0A4X2L3T7</accession>
<gene>
    <name evidence="13" type="primary">NODAL</name>
</gene>
<dbReference type="GO" id="GO:0035987">
    <property type="term" value="P:endodermal cell differentiation"/>
    <property type="evidence" value="ECO:0007669"/>
    <property type="project" value="Ensembl"/>
</dbReference>
<dbReference type="GO" id="GO:0042074">
    <property type="term" value="P:cell migration involved in gastrulation"/>
    <property type="evidence" value="ECO:0007669"/>
    <property type="project" value="Ensembl"/>
</dbReference>
<dbReference type="PANTHER" id="PTHR11848">
    <property type="entry name" value="TGF-BETA FAMILY"/>
    <property type="match status" value="1"/>
</dbReference>
<dbReference type="InterPro" id="IPR029034">
    <property type="entry name" value="Cystine-knot_cytokine"/>
</dbReference>
<comment type="function">
    <text evidence="10">Essential for mesoderm formation and axial patterning during embryonic development.</text>
</comment>
<dbReference type="PANTHER" id="PTHR11848:SF159">
    <property type="entry name" value="NODAL HOMOLOG"/>
    <property type="match status" value="1"/>
</dbReference>
<dbReference type="STRING" id="29139.ENSVURP00010018603"/>
<dbReference type="GO" id="GO:1901383">
    <property type="term" value="P:negative regulation of chorionic trophoblast cell proliferation"/>
    <property type="evidence" value="ECO:0007669"/>
    <property type="project" value="Ensembl"/>
</dbReference>
<evidence type="ECO:0000256" key="4">
    <source>
        <dbReference type="ARBA" id="ARBA00022525"/>
    </source>
</evidence>
<reference evidence="13" key="2">
    <citation type="submission" date="2025-08" db="UniProtKB">
        <authorList>
            <consortium name="Ensembl"/>
        </authorList>
    </citation>
    <scope>IDENTIFICATION</scope>
</reference>
<dbReference type="Ensembl" id="ENSVURT00010021145.1">
    <property type="protein sequence ID" value="ENSVURP00010018603.1"/>
    <property type="gene ID" value="ENSVURG00010014159.1"/>
</dbReference>
<dbReference type="InterPro" id="IPR017948">
    <property type="entry name" value="TGFb_CS"/>
</dbReference>
<dbReference type="GO" id="GO:0000122">
    <property type="term" value="P:negative regulation of transcription by RNA polymerase II"/>
    <property type="evidence" value="ECO:0007669"/>
    <property type="project" value="Ensembl"/>
</dbReference>
<dbReference type="Gene3D" id="2.10.90.10">
    <property type="entry name" value="Cystine-knot cytokines"/>
    <property type="match status" value="1"/>
</dbReference>
<dbReference type="GO" id="GO:0097190">
    <property type="term" value="P:apoptotic signaling pathway"/>
    <property type="evidence" value="ECO:0007669"/>
    <property type="project" value="Ensembl"/>
</dbReference>
<dbReference type="GO" id="GO:0060391">
    <property type="term" value="P:positive regulation of SMAD protein signal transduction"/>
    <property type="evidence" value="ECO:0007669"/>
    <property type="project" value="Ensembl"/>
</dbReference>
<dbReference type="GO" id="GO:0048701">
    <property type="term" value="P:embryonic cranial skeleton morphogenesis"/>
    <property type="evidence" value="ECO:0007669"/>
    <property type="project" value="Ensembl"/>
</dbReference>
<dbReference type="GO" id="GO:0038092">
    <property type="term" value="P:nodal signaling pathway"/>
    <property type="evidence" value="ECO:0007669"/>
    <property type="project" value="Ensembl"/>
</dbReference>
<dbReference type="GO" id="GO:1901164">
    <property type="term" value="P:negative regulation of trophoblast cell migration"/>
    <property type="evidence" value="ECO:0007669"/>
    <property type="project" value="Ensembl"/>
</dbReference>
<dbReference type="GO" id="GO:0048382">
    <property type="term" value="P:mesendoderm development"/>
    <property type="evidence" value="ECO:0007669"/>
    <property type="project" value="Ensembl"/>
</dbReference>
<reference evidence="14" key="1">
    <citation type="submission" date="2018-12" db="EMBL/GenBank/DDBJ databases">
        <authorList>
            <person name="Yazar S."/>
        </authorList>
    </citation>
    <scope>NUCLEOTIDE SEQUENCE [LARGE SCALE GENOMIC DNA]</scope>
</reference>
<evidence type="ECO:0000256" key="8">
    <source>
        <dbReference type="ARBA" id="ARBA00023157"/>
    </source>
</evidence>
<dbReference type="SUPFAM" id="SSF57501">
    <property type="entry name" value="Cystine-knot cytokines"/>
    <property type="match status" value="1"/>
</dbReference>
<evidence type="ECO:0000256" key="1">
    <source>
        <dbReference type="ARBA" id="ARBA00004613"/>
    </source>
</evidence>
<dbReference type="GO" id="GO:0010085">
    <property type="term" value="P:polarity specification of proximal/distal axis"/>
    <property type="evidence" value="ECO:0007669"/>
    <property type="project" value="Ensembl"/>
</dbReference>
<dbReference type="GO" id="GO:0001842">
    <property type="term" value="P:neural fold formation"/>
    <property type="evidence" value="ECO:0007669"/>
    <property type="project" value="Ensembl"/>
</dbReference>
<keyword evidence="8" id="KW-1015">Disulfide bond</keyword>
<dbReference type="GO" id="GO:0008083">
    <property type="term" value="F:growth factor activity"/>
    <property type="evidence" value="ECO:0007669"/>
    <property type="project" value="UniProtKB-KW"/>
</dbReference>
<dbReference type="Proteomes" id="UP000314987">
    <property type="component" value="Unassembled WGS sequence"/>
</dbReference>
<dbReference type="GO" id="GO:0010575">
    <property type="term" value="P:positive regulation of vascular endothelial growth factor production"/>
    <property type="evidence" value="ECO:0007669"/>
    <property type="project" value="Ensembl"/>
</dbReference>
<dbReference type="GO" id="GO:0022409">
    <property type="term" value="P:positive regulation of cell-cell adhesion"/>
    <property type="evidence" value="ECO:0007669"/>
    <property type="project" value="Ensembl"/>
</dbReference>
<dbReference type="InterPro" id="IPR015615">
    <property type="entry name" value="TGF-beta-rel"/>
</dbReference>
<keyword evidence="5" id="KW-0165">Cleavage on pair of basic residues</keyword>
<reference evidence="13" key="3">
    <citation type="submission" date="2025-09" db="UniProtKB">
        <authorList>
            <consortium name="Ensembl"/>
        </authorList>
    </citation>
    <scope>IDENTIFICATION</scope>
</reference>
<dbReference type="AlphaFoldDB" id="A0A4X2L3T7"/>
<dbReference type="GeneTree" id="ENSGT00940000160223"/>
<dbReference type="GO" id="GO:0070698">
    <property type="term" value="F:type I activin receptor binding"/>
    <property type="evidence" value="ECO:0007669"/>
    <property type="project" value="Ensembl"/>
</dbReference>
<dbReference type="GO" id="GO:0005125">
    <property type="term" value="F:cytokine activity"/>
    <property type="evidence" value="ECO:0007669"/>
    <property type="project" value="Ensembl"/>
</dbReference>
<dbReference type="GO" id="GO:0070374">
    <property type="term" value="P:positive regulation of ERK1 and ERK2 cascade"/>
    <property type="evidence" value="ECO:0007669"/>
    <property type="project" value="Ensembl"/>
</dbReference>
<organism evidence="13 14">
    <name type="scientific">Vombatus ursinus</name>
    <name type="common">Common wombat</name>
    <dbReference type="NCBI Taxonomy" id="29139"/>
    <lineage>
        <taxon>Eukaryota</taxon>
        <taxon>Metazoa</taxon>
        <taxon>Chordata</taxon>
        <taxon>Craniata</taxon>
        <taxon>Vertebrata</taxon>
        <taxon>Euteleostomi</taxon>
        <taxon>Mammalia</taxon>
        <taxon>Metatheria</taxon>
        <taxon>Diprotodontia</taxon>
        <taxon>Vombatidae</taxon>
        <taxon>Vombatus</taxon>
    </lineage>
</organism>
<keyword evidence="7 11" id="KW-0339">Growth factor</keyword>
<comment type="subcellular location">
    <subcellularLocation>
        <location evidence="1">Secreted</location>
    </subcellularLocation>
</comment>
<evidence type="ECO:0000313" key="14">
    <source>
        <dbReference type="Proteomes" id="UP000314987"/>
    </source>
</evidence>
<evidence type="ECO:0000256" key="7">
    <source>
        <dbReference type="ARBA" id="ARBA00023030"/>
    </source>
</evidence>
<dbReference type="GO" id="GO:0060460">
    <property type="term" value="P:left lung morphogenesis"/>
    <property type="evidence" value="ECO:0007669"/>
    <property type="project" value="Ensembl"/>
</dbReference>
<dbReference type="CDD" id="cd13759">
    <property type="entry name" value="TGF_beta_NODAL"/>
    <property type="match status" value="1"/>
</dbReference>
<dbReference type="GO" id="GO:0001831">
    <property type="term" value="P:trophectodermal cellular morphogenesis"/>
    <property type="evidence" value="ECO:0007669"/>
    <property type="project" value="Ensembl"/>
</dbReference>
<dbReference type="PROSITE" id="PS51362">
    <property type="entry name" value="TGF_BETA_2"/>
    <property type="match status" value="1"/>
</dbReference>
<keyword evidence="14" id="KW-1185">Reference proteome</keyword>
<keyword evidence="9" id="KW-0325">Glycoprotein</keyword>
<dbReference type="GO" id="GO:0007281">
    <property type="term" value="P:germ cell development"/>
    <property type="evidence" value="ECO:0007669"/>
    <property type="project" value="Ensembl"/>
</dbReference>
<dbReference type="GO" id="GO:0001944">
    <property type="term" value="P:vasculature development"/>
    <property type="evidence" value="ECO:0007669"/>
    <property type="project" value="Ensembl"/>
</dbReference>
<name>A0A4X2L3T7_VOMUR</name>
<dbReference type="GO" id="GO:0010470">
    <property type="term" value="P:regulation of gastrulation"/>
    <property type="evidence" value="ECO:0007669"/>
    <property type="project" value="Ensembl"/>
</dbReference>
<dbReference type="GO" id="GO:0010721">
    <property type="term" value="P:negative regulation of cell development"/>
    <property type="evidence" value="ECO:0007669"/>
    <property type="project" value="Ensembl"/>
</dbReference>
<dbReference type="GO" id="GO:0009880">
    <property type="term" value="P:embryonic pattern specification"/>
    <property type="evidence" value="ECO:0007669"/>
    <property type="project" value="Ensembl"/>
</dbReference>
<comment type="similarity">
    <text evidence="2 11">Belongs to the TGF-beta family.</text>
</comment>
<dbReference type="OMA" id="AGECWQQ"/>
<dbReference type="GO" id="GO:0050679">
    <property type="term" value="P:positive regulation of epithelial cell proliferation"/>
    <property type="evidence" value="ECO:0007669"/>
    <property type="project" value="Ensembl"/>
</dbReference>
<dbReference type="GO" id="GO:0003140">
    <property type="term" value="P:determination of left/right asymmetry in lateral mesoderm"/>
    <property type="evidence" value="ECO:0007669"/>
    <property type="project" value="Ensembl"/>
</dbReference>
<dbReference type="GO" id="GO:0033505">
    <property type="term" value="P:floor plate morphogenesis"/>
    <property type="evidence" value="ECO:0007669"/>
    <property type="project" value="Ensembl"/>
</dbReference>
<proteinExistence type="inferred from homology"/>
<dbReference type="FunFam" id="2.10.90.10:FF:000026">
    <property type="entry name" value="Nodal homolog 3-A"/>
    <property type="match status" value="1"/>
</dbReference>
<dbReference type="GO" id="GO:0005615">
    <property type="term" value="C:extracellular space"/>
    <property type="evidence" value="ECO:0007669"/>
    <property type="project" value="Ensembl"/>
</dbReference>
<evidence type="ECO:0000256" key="10">
    <source>
        <dbReference type="ARBA" id="ARBA00057441"/>
    </source>
</evidence>